<gene>
    <name evidence="2" type="ORF">GLP15_4802</name>
</gene>
<reference evidence="2 3" key="1">
    <citation type="journal article" date="2010" name="BMC Genomics">
        <title>Genome analysis and comparative genomics of a Giardia intestinalis assemblage E isolate.</title>
        <authorList>
            <person name="Jerlstrom-Hultqvist J."/>
            <person name="Franzen O."/>
            <person name="Ankarklev J."/>
            <person name="Xu F."/>
            <person name="Nohynkova E."/>
            <person name="Andersson J.O."/>
            <person name="Svard S.G."/>
            <person name="Andersson B."/>
        </authorList>
    </citation>
    <scope>NUCLEOTIDE SEQUENCE [LARGE SCALE GENOMIC DNA]</scope>
    <source>
        <strain evidence="2 3">P15</strain>
    </source>
</reference>
<dbReference type="VEuPathDB" id="GiardiaDB:GLP15_4802"/>
<proteinExistence type="predicted"/>
<protein>
    <submittedName>
        <fullName evidence="2">Uncharacterized protein</fullName>
    </submittedName>
</protein>
<comment type="caution">
    <text evidence="2">The sequence shown here is derived from an EMBL/GenBank/DDBJ whole genome shotgun (WGS) entry which is preliminary data.</text>
</comment>
<sequence length="183" mass="20232">MTTTLLSCLFELSFHRASIVFSLQNLCYQCFTGVWPLGVQDTVLVDKNLKSSAYDLLLSQVPTDLDHIPEALRVLLCLLDCTKENTLQGKSLARGSIEAFLGPFTKVQMRRALALRSVLCRSHDYKLEFSIPSKIALTLPVSQTENTIMGSRVMLFSLMGEIINYCNGTGSMSEGAVSIQNLC</sequence>
<feature type="signal peptide" evidence="1">
    <location>
        <begin position="1"/>
        <end position="17"/>
    </location>
</feature>
<keyword evidence="1" id="KW-0732">Signal</keyword>
<name>E1F9Q3_GIAIA</name>
<evidence type="ECO:0000256" key="1">
    <source>
        <dbReference type="SAM" id="SignalP"/>
    </source>
</evidence>
<dbReference type="Proteomes" id="UP000008974">
    <property type="component" value="Unassembled WGS sequence"/>
</dbReference>
<feature type="chain" id="PRO_5003145100" evidence="1">
    <location>
        <begin position="18"/>
        <end position="183"/>
    </location>
</feature>
<dbReference type="EMBL" id="ACVC01000732">
    <property type="protein sequence ID" value="EFO60830.1"/>
    <property type="molecule type" value="Genomic_DNA"/>
</dbReference>
<accession>E1F9Q3</accession>
<dbReference type="OMA" id="LCRSHDY"/>
<organism evidence="2 3">
    <name type="scientific">Giardia intestinalis (strain P15)</name>
    <name type="common">Giardia lamblia</name>
    <dbReference type="NCBI Taxonomy" id="658858"/>
    <lineage>
        <taxon>Eukaryota</taxon>
        <taxon>Metamonada</taxon>
        <taxon>Diplomonadida</taxon>
        <taxon>Hexamitidae</taxon>
        <taxon>Giardiinae</taxon>
        <taxon>Giardia</taxon>
    </lineage>
</organism>
<dbReference type="OrthoDB" id="10255287at2759"/>
<evidence type="ECO:0000313" key="2">
    <source>
        <dbReference type="EMBL" id="EFO60830.1"/>
    </source>
</evidence>
<evidence type="ECO:0000313" key="3">
    <source>
        <dbReference type="Proteomes" id="UP000008974"/>
    </source>
</evidence>
<dbReference type="AlphaFoldDB" id="E1F9Q3"/>